<organism evidence="4 5">
    <name type="scientific">Chanos chanos</name>
    <name type="common">Milkfish</name>
    <name type="synonym">Mugil chanos</name>
    <dbReference type="NCBI Taxonomy" id="29144"/>
    <lineage>
        <taxon>Eukaryota</taxon>
        <taxon>Metazoa</taxon>
        <taxon>Chordata</taxon>
        <taxon>Craniata</taxon>
        <taxon>Vertebrata</taxon>
        <taxon>Euteleostomi</taxon>
        <taxon>Actinopterygii</taxon>
        <taxon>Neopterygii</taxon>
        <taxon>Teleostei</taxon>
        <taxon>Ostariophysi</taxon>
        <taxon>Gonorynchiformes</taxon>
        <taxon>Chanidae</taxon>
        <taxon>Chanos</taxon>
    </lineage>
</organism>
<keyword evidence="1" id="KW-0175">Coiled coil</keyword>
<dbReference type="GeneID" id="115828355"/>
<dbReference type="PANTHER" id="PTHR48008">
    <property type="entry name" value="LEUCINE-RICH REPEAT RECEPTOR-LIKE PROTEIN KINASE IMK3-RELATED"/>
    <property type="match status" value="1"/>
</dbReference>
<evidence type="ECO:0000259" key="2">
    <source>
        <dbReference type="PROSITE" id="PS50011"/>
    </source>
</evidence>
<dbReference type="SMART" id="SM00220">
    <property type="entry name" value="S_TKc"/>
    <property type="match status" value="1"/>
</dbReference>
<feature type="coiled-coil region" evidence="1">
    <location>
        <begin position="286"/>
        <end position="345"/>
    </location>
</feature>
<dbReference type="GO" id="GO:0005524">
    <property type="term" value="F:ATP binding"/>
    <property type="evidence" value="ECO:0007669"/>
    <property type="project" value="InterPro"/>
</dbReference>
<dbReference type="InterPro" id="IPR002999">
    <property type="entry name" value="Tudor"/>
</dbReference>
<dbReference type="InParanoid" id="A0A6J2WV68"/>
<feature type="domain" description="Tudor" evidence="3">
    <location>
        <begin position="48"/>
        <end position="106"/>
    </location>
</feature>
<sequence>MFVELVIVTHVMDAITFWAQNVTDDSAVEKMANLLSEKCPTSLNLFGRPDPQKLYGALFSADHCWHRCKVQQQSANNFLVSSVDYGNVEIVSRSNLVELPEDLQSAALAKKYKFWGFHVSSEQDSSHFLQGKSFLQNLILGRKLRIYKKSVCFDGTIQVQAFQGNLNIGEEVLKLKFAKVSLPGSRPFSPPVQKDPPRLWLHKGVDGCPEVDKDITSALDRMPKLRPAFSDHSQPIKEKNSFVSVQSAGSALKKNVALVKQPDLMCLEEDVQQLFSMVTEQELSQTQRVREEVGEKTKQIEKMSEENRALKQHIDYLENQVKEAREELKTEKQECQRKIALMDKHLEKVVGDTFSRLAEKVDSLRRVRERNPCTTAEDKLLESITFVVNDRVISPLTTEKLDLAWEEYSQAQEKLRTFQAENAAIVMEKQSVYKEDLEDLVNSRNGLHGVLLAVMDEFLLEVEELPVNQRIESLAEAGSSLTALFGSFSMEDVGGKVFEQFLDWKRKKYQISSNIHQATDHTLNTLCSWASNISKFFCLTDKTPLALKDLPEEVDNLLKQVELDLSKELDYTLKEQDDQRGDVVFQAFSKVMQLIEKEKSVLFGIREKCSQIALFKKEASLWESGTPKADRLHSVKQRIKTLHLQLRWKLVEEGCLQEAEELDLPEILRKKEEIAETRSALFQEISREKEEYRRLSDLVKGMFPELPLLYPDVDINSYMCSDGLLLKSLDREMFDAEPMKDLSRRRPLVCTEFLGQKVVLKGYSVDEESEVKMLEQAKQFHIAQSQEPSSLSPLLALFFGKSDPLVYVMVPHFSNGSLRAVQRASPLTHSEAGKVMRGVAVGLQSLHAFNITHGSLHPNNVFVLNREQGIVGEYDFTKTPEQRAADSCMVAGGISLVAPELFHGLTPTSASDMYAFGCLLLWLHVPDFGRPVDSNIQIEDLNGLQLDGKLQSLLTKLLVGSGRLSAPETLMDKYFLSFEA</sequence>
<dbReference type="OrthoDB" id="10023235at2759"/>
<evidence type="ECO:0000259" key="3">
    <source>
        <dbReference type="PROSITE" id="PS50304"/>
    </source>
</evidence>
<keyword evidence="4" id="KW-1185">Reference proteome</keyword>
<dbReference type="PROSITE" id="PS50304">
    <property type="entry name" value="TUDOR"/>
    <property type="match status" value="1"/>
</dbReference>
<evidence type="ECO:0000313" key="5">
    <source>
        <dbReference type="RefSeq" id="XP_030648173.1"/>
    </source>
</evidence>
<proteinExistence type="predicted"/>
<dbReference type="Proteomes" id="UP000504632">
    <property type="component" value="Chromosome 15"/>
</dbReference>
<dbReference type="FunFam" id="2.30.30.140:FF:000018">
    <property type="entry name" value="Serine/threonine-protein kinase 31"/>
    <property type="match status" value="1"/>
</dbReference>
<dbReference type="AlphaFoldDB" id="A0A6J2WV68"/>
<dbReference type="Pfam" id="PF00069">
    <property type="entry name" value="Pkinase"/>
    <property type="match status" value="1"/>
</dbReference>
<dbReference type="Gene3D" id="2.40.50.90">
    <property type="match status" value="1"/>
</dbReference>
<name>A0A6J2WV68_CHACN</name>
<dbReference type="GO" id="GO:0004672">
    <property type="term" value="F:protein kinase activity"/>
    <property type="evidence" value="ECO:0007669"/>
    <property type="project" value="InterPro"/>
</dbReference>
<reference evidence="5" key="1">
    <citation type="submission" date="2025-08" db="UniProtKB">
        <authorList>
            <consortium name="RefSeq"/>
        </authorList>
    </citation>
    <scope>IDENTIFICATION</scope>
</reference>
<gene>
    <name evidence="5" type="primary">stk31</name>
</gene>
<evidence type="ECO:0000256" key="1">
    <source>
        <dbReference type="SAM" id="Coils"/>
    </source>
</evidence>
<accession>A0A6J2WV68</accession>
<dbReference type="Gene3D" id="1.10.510.10">
    <property type="entry name" value="Transferase(Phosphotransferase) domain 1"/>
    <property type="match status" value="1"/>
</dbReference>
<dbReference type="Gene3D" id="2.30.30.140">
    <property type="match status" value="1"/>
</dbReference>
<dbReference type="InterPro" id="IPR011009">
    <property type="entry name" value="Kinase-like_dom_sf"/>
</dbReference>
<keyword evidence="5" id="KW-0418">Kinase</keyword>
<dbReference type="RefSeq" id="XP_030648173.1">
    <property type="nucleotide sequence ID" value="XM_030792313.1"/>
</dbReference>
<dbReference type="InterPro" id="IPR000719">
    <property type="entry name" value="Prot_kinase_dom"/>
</dbReference>
<dbReference type="CTD" id="56164"/>
<evidence type="ECO:0000313" key="4">
    <source>
        <dbReference type="Proteomes" id="UP000504632"/>
    </source>
</evidence>
<dbReference type="InterPro" id="IPR052451">
    <property type="entry name" value="Ser/Thr_kinase-like"/>
</dbReference>
<dbReference type="GO" id="GO:0030719">
    <property type="term" value="P:P granule organization"/>
    <property type="evidence" value="ECO:0007669"/>
    <property type="project" value="UniProtKB-ARBA"/>
</dbReference>
<dbReference type="SUPFAM" id="SSF63748">
    <property type="entry name" value="Tudor/PWWP/MBT"/>
    <property type="match status" value="1"/>
</dbReference>
<dbReference type="PROSITE" id="PS50011">
    <property type="entry name" value="PROTEIN_KINASE_DOM"/>
    <property type="match status" value="1"/>
</dbReference>
<dbReference type="Pfam" id="PF00567">
    <property type="entry name" value="TUDOR"/>
    <property type="match status" value="1"/>
</dbReference>
<feature type="domain" description="Protein kinase" evidence="2">
    <location>
        <begin position="692"/>
        <end position="980"/>
    </location>
</feature>
<keyword evidence="5" id="KW-0808">Transferase</keyword>
<dbReference type="InterPro" id="IPR035437">
    <property type="entry name" value="SNase_OB-fold_sf"/>
</dbReference>
<dbReference type="PANTHER" id="PTHR48008:SF6">
    <property type="entry name" value="LEUCINE-RICH REPEAT RECEPTOR-LIKE PROTEIN KINASE IMK3-RELATED"/>
    <property type="match status" value="1"/>
</dbReference>
<protein>
    <submittedName>
        <fullName evidence="5">Serine/threonine-protein kinase 31</fullName>
    </submittedName>
</protein>
<dbReference type="SUPFAM" id="SSF56112">
    <property type="entry name" value="Protein kinase-like (PK-like)"/>
    <property type="match status" value="1"/>
</dbReference>